<dbReference type="AlphaFoldDB" id="A0A316VCJ5"/>
<dbReference type="PANTHER" id="PTHR11699">
    <property type="entry name" value="ALDEHYDE DEHYDROGENASE-RELATED"/>
    <property type="match status" value="1"/>
</dbReference>
<gene>
    <name evidence="8" type="ORF">FA14DRAFT_160552</name>
</gene>
<dbReference type="RefSeq" id="XP_025355689.1">
    <property type="nucleotide sequence ID" value="XM_025498725.1"/>
</dbReference>
<evidence type="ECO:0000256" key="3">
    <source>
        <dbReference type="PROSITE-ProRule" id="PRU10007"/>
    </source>
</evidence>
<evidence type="ECO:0000256" key="2">
    <source>
        <dbReference type="ARBA" id="ARBA00023002"/>
    </source>
</evidence>
<feature type="domain" description="Aldehyde dehydrogenase" evidence="7">
    <location>
        <begin position="101"/>
        <end position="579"/>
    </location>
</feature>
<protein>
    <submittedName>
        <fullName evidence="8">Aldedh-domain-containing protein</fullName>
    </submittedName>
</protein>
<dbReference type="FunFam" id="3.40.309.10:FF:000024">
    <property type="entry name" value="Betaine aldehyde dehydrogenase"/>
    <property type="match status" value="1"/>
</dbReference>
<evidence type="ECO:0000313" key="9">
    <source>
        <dbReference type="Proteomes" id="UP000245771"/>
    </source>
</evidence>
<feature type="transmembrane region" description="Helical" evidence="6">
    <location>
        <begin position="20"/>
        <end position="41"/>
    </location>
</feature>
<dbReference type="Proteomes" id="UP000245771">
    <property type="component" value="Unassembled WGS sequence"/>
</dbReference>
<organism evidence="8 9">
    <name type="scientific">Meira miltonrushii</name>
    <dbReference type="NCBI Taxonomy" id="1280837"/>
    <lineage>
        <taxon>Eukaryota</taxon>
        <taxon>Fungi</taxon>
        <taxon>Dikarya</taxon>
        <taxon>Basidiomycota</taxon>
        <taxon>Ustilaginomycotina</taxon>
        <taxon>Exobasidiomycetes</taxon>
        <taxon>Exobasidiales</taxon>
        <taxon>Brachybasidiaceae</taxon>
        <taxon>Meira</taxon>
    </lineage>
</organism>
<dbReference type="InterPro" id="IPR029510">
    <property type="entry name" value="Ald_DH_CS_GLU"/>
</dbReference>
<dbReference type="InterPro" id="IPR016162">
    <property type="entry name" value="Ald_DH_N"/>
</dbReference>
<dbReference type="GeneID" id="37020506"/>
<keyword evidence="6" id="KW-0812">Transmembrane</keyword>
<evidence type="ECO:0000313" key="8">
    <source>
        <dbReference type="EMBL" id="PWN35387.1"/>
    </source>
</evidence>
<feature type="region of interest" description="Disordered" evidence="5">
    <location>
        <begin position="79"/>
        <end position="99"/>
    </location>
</feature>
<keyword evidence="2 4" id="KW-0560">Oxidoreductase</keyword>
<accession>A0A316VCJ5</accession>
<dbReference type="InterPro" id="IPR016160">
    <property type="entry name" value="Ald_DH_CS_CYS"/>
</dbReference>
<comment type="similarity">
    <text evidence="1 4">Belongs to the aldehyde dehydrogenase family.</text>
</comment>
<dbReference type="Gene3D" id="3.40.309.10">
    <property type="entry name" value="Aldehyde Dehydrogenase, Chain A, domain 2"/>
    <property type="match status" value="1"/>
</dbReference>
<dbReference type="EMBL" id="KZ819603">
    <property type="protein sequence ID" value="PWN35387.1"/>
    <property type="molecule type" value="Genomic_DNA"/>
</dbReference>
<dbReference type="Gene3D" id="3.40.605.10">
    <property type="entry name" value="Aldehyde Dehydrogenase, Chain A, domain 1"/>
    <property type="match status" value="1"/>
</dbReference>
<evidence type="ECO:0000256" key="5">
    <source>
        <dbReference type="SAM" id="MobiDB-lite"/>
    </source>
</evidence>
<dbReference type="OrthoDB" id="310895at2759"/>
<dbReference type="InParanoid" id="A0A316VCJ5"/>
<proteinExistence type="inferred from homology"/>
<evidence type="ECO:0000259" key="7">
    <source>
        <dbReference type="Pfam" id="PF00171"/>
    </source>
</evidence>
<evidence type="ECO:0000256" key="1">
    <source>
        <dbReference type="ARBA" id="ARBA00009986"/>
    </source>
</evidence>
<keyword evidence="6" id="KW-0472">Membrane</keyword>
<keyword evidence="9" id="KW-1185">Reference proteome</keyword>
<sequence>MTETTLIFNTSMTQEHIVKVALTFFVTAITVFALPLIVTSWRETPPSLEKVDIPSTPEAAKHDWKPTNILDRPSIVPATRDNVRETRSRSTKNSNGTKGSDVDTIVAYCPATGAYLDEIVADSEASIDAKVRKALMAQEKTWQPQGRNWTQRRRVLKTIKAWMVRDMDTLVRVACRDTGKTAIDAVLGEILVTLSKLDWLIKNSEKVLRPQTRPNNLLLAHKRCTVYYEPVGVVTALVSWNYPCHNALSPILAGLASGNAVVVKCSEMVVWSTQYYIQGVHACLRACGLSPDLVQLVCCLPPVAPVLTSHPLVRHLTFIGSESVAKMVARDAAKVMTPCCLELGGKDPMIVLEDASLSFFVQTWLRAAFGSGGQNCIGAERFIVSRKIMQKFLDLVTPKVKILRQGSFLDDVAPGTKQGIDVGAMISDNRFDALEALIADAESRGARVLAGGKRFNHPNHPSGHYFAPTLIVDVTPDMPIAQEELFAPIFLVMPFDTVEEAVSLANGTRFALGSSVFGSNRSVCRKVADQLHAGMVNINDFAVSYLNQGLPFGGNKASGNGQRFGGPEGLLALCNTKAVTEDRFFSLIKTAIPGPVHYPHADSLKAYAFVVGLATFFGAVTWGESLVGLWSLIRSSL</sequence>
<name>A0A316VCJ5_9BASI</name>
<reference evidence="8 9" key="1">
    <citation type="journal article" date="2018" name="Mol. Biol. Evol.">
        <title>Broad Genomic Sampling Reveals a Smut Pathogenic Ancestry of the Fungal Clade Ustilaginomycotina.</title>
        <authorList>
            <person name="Kijpornyongpan T."/>
            <person name="Mondo S.J."/>
            <person name="Barry K."/>
            <person name="Sandor L."/>
            <person name="Lee J."/>
            <person name="Lipzen A."/>
            <person name="Pangilinan J."/>
            <person name="LaButti K."/>
            <person name="Hainaut M."/>
            <person name="Henrissat B."/>
            <person name="Grigoriev I.V."/>
            <person name="Spatafora J.W."/>
            <person name="Aime M.C."/>
        </authorList>
    </citation>
    <scope>NUCLEOTIDE SEQUENCE [LARGE SCALE GENOMIC DNA]</scope>
    <source>
        <strain evidence="8 9">MCA 3882</strain>
    </source>
</reference>
<dbReference type="GO" id="GO:0016620">
    <property type="term" value="F:oxidoreductase activity, acting on the aldehyde or oxo group of donors, NAD or NADP as acceptor"/>
    <property type="evidence" value="ECO:0007669"/>
    <property type="project" value="InterPro"/>
</dbReference>
<dbReference type="InterPro" id="IPR016161">
    <property type="entry name" value="Ald_DH/histidinol_DH"/>
</dbReference>
<dbReference type="FunCoup" id="A0A316VCJ5">
    <property type="interactions" value="47"/>
</dbReference>
<dbReference type="InterPro" id="IPR015590">
    <property type="entry name" value="Aldehyde_DH_dom"/>
</dbReference>
<dbReference type="InterPro" id="IPR016163">
    <property type="entry name" value="Ald_DH_C"/>
</dbReference>
<dbReference type="PROSITE" id="PS00070">
    <property type="entry name" value="ALDEHYDE_DEHYDR_CYS"/>
    <property type="match status" value="1"/>
</dbReference>
<dbReference type="Pfam" id="PF00171">
    <property type="entry name" value="Aldedh"/>
    <property type="match status" value="1"/>
</dbReference>
<dbReference type="SUPFAM" id="SSF53720">
    <property type="entry name" value="ALDH-like"/>
    <property type="match status" value="1"/>
</dbReference>
<feature type="active site" evidence="3">
    <location>
        <position position="342"/>
    </location>
</feature>
<dbReference type="STRING" id="1280837.A0A316VCJ5"/>
<dbReference type="PROSITE" id="PS00687">
    <property type="entry name" value="ALDEHYDE_DEHYDR_GLU"/>
    <property type="match status" value="1"/>
</dbReference>
<evidence type="ECO:0000256" key="6">
    <source>
        <dbReference type="SAM" id="Phobius"/>
    </source>
</evidence>
<evidence type="ECO:0000256" key="4">
    <source>
        <dbReference type="RuleBase" id="RU003345"/>
    </source>
</evidence>
<keyword evidence="6" id="KW-1133">Transmembrane helix</keyword>